<keyword evidence="2" id="KW-1185">Reference proteome</keyword>
<proteinExistence type="predicted"/>
<name>V5WL21_9SPIO</name>
<gene>
    <name evidence="1" type="ORF">L21SP2_3106</name>
</gene>
<dbReference type="HOGENOM" id="CLU_3239390_0_0_12"/>
<organism evidence="1 2">
    <name type="scientific">Salinispira pacifica</name>
    <dbReference type="NCBI Taxonomy" id="1307761"/>
    <lineage>
        <taxon>Bacteria</taxon>
        <taxon>Pseudomonadati</taxon>
        <taxon>Spirochaetota</taxon>
        <taxon>Spirochaetia</taxon>
        <taxon>Spirochaetales</taxon>
        <taxon>Spirochaetaceae</taxon>
        <taxon>Salinispira</taxon>
    </lineage>
</organism>
<dbReference type="AlphaFoldDB" id="V5WL21"/>
<evidence type="ECO:0000313" key="2">
    <source>
        <dbReference type="Proteomes" id="UP000018680"/>
    </source>
</evidence>
<dbReference type="EMBL" id="CP006939">
    <property type="protein sequence ID" value="AHC16448.1"/>
    <property type="molecule type" value="Genomic_DNA"/>
</dbReference>
<dbReference type="KEGG" id="slr:L21SP2_3106"/>
<evidence type="ECO:0000313" key="1">
    <source>
        <dbReference type="EMBL" id="AHC16448.1"/>
    </source>
</evidence>
<sequence length="43" mass="4725">MEKSNPDDTTRGCGRHSTRDNIMLARLFKEVLDDGGTIEGCAN</sequence>
<dbReference type="STRING" id="1307761.L21SP2_3106"/>
<accession>V5WL21</accession>
<dbReference type="RefSeq" id="WP_024269344.1">
    <property type="nucleotide sequence ID" value="NC_023035.1"/>
</dbReference>
<dbReference type="Proteomes" id="UP000018680">
    <property type="component" value="Chromosome"/>
</dbReference>
<protein>
    <submittedName>
        <fullName evidence="1">Uncharacterized protein</fullName>
    </submittedName>
</protein>
<reference evidence="1 2" key="1">
    <citation type="journal article" date="2015" name="Stand. Genomic Sci.">
        <title>Complete genome sequence and description of Salinispira pacifica gen. nov., sp. nov., a novel spirochaete isolated form a hypersaline microbial mat.</title>
        <authorList>
            <person name="Ben Hania W."/>
            <person name="Joseph M."/>
            <person name="Schumann P."/>
            <person name="Bunk B."/>
            <person name="Fiebig A."/>
            <person name="Sproer C."/>
            <person name="Klenk H.P."/>
            <person name="Fardeau M.L."/>
            <person name="Spring S."/>
        </authorList>
    </citation>
    <scope>NUCLEOTIDE SEQUENCE [LARGE SCALE GENOMIC DNA]</scope>
    <source>
        <strain evidence="1 2">L21-RPul-D2</strain>
    </source>
</reference>